<dbReference type="Proteomes" id="UP000326396">
    <property type="component" value="Linkage Group LG3"/>
</dbReference>
<proteinExistence type="predicted"/>
<sequence>MTTRAMAHFRRPVPISVWAAKPPGSLDLTNFSRFEISKSAVRGSAKAVATTVREGVFVLGNWDDFRVGASETEKGFCETCEENEREEKEDVRVEREIVISVGFELSGFAEEDEVEDDGFMYSEEVNRFISSGTLPERAQLAASKQMKSIGYNRFIHKTPI</sequence>
<evidence type="ECO:0000313" key="2">
    <source>
        <dbReference type="Proteomes" id="UP000326396"/>
    </source>
</evidence>
<accession>A0A5N6N6V0</accession>
<dbReference type="EMBL" id="SZYD01000013">
    <property type="protein sequence ID" value="KAD4385460.1"/>
    <property type="molecule type" value="Genomic_DNA"/>
</dbReference>
<gene>
    <name evidence="1" type="ORF">E3N88_25628</name>
</gene>
<keyword evidence="2" id="KW-1185">Reference proteome</keyword>
<protein>
    <submittedName>
        <fullName evidence="1">Uncharacterized protein</fullName>
    </submittedName>
</protein>
<dbReference type="AlphaFoldDB" id="A0A5N6N6V0"/>
<organism evidence="1 2">
    <name type="scientific">Mikania micrantha</name>
    <name type="common">bitter vine</name>
    <dbReference type="NCBI Taxonomy" id="192012"/>
    <lineage>
        <taxon>Eukaryota</taxon>
        <taxon>Viridiplantae</taxon>
        <taxon>Streptophyta</taxon>
        <taxon>Embryophyta</taxon>
        <taxon>Tracheophyta</taxon>
        <taxon>Spermatophyta</taxon>
        <taxon>Magnoliopsida</taxon>
        <taxon>eudicotyledons</taxon>
        <taxon>Gunneridae</taxon>
        <taxon>Pentapetalae</taxon>
        <taxon>asterids</taxon>
        <taxon>campanulids</taxon>
        <taxon>Asterales</taxon>
        <taxon>Asteraceae</taxon>
        <taxon>Asteroideae</taxon>
        <taxon>Heliantheae alliance</taxon>
        <taxon>Eupatorieae</taxon>
        <taxon>Mikania</taxon>
    </lineage>
</organism>
<dbReference type="OrthoDB" id="1938808at2759"/>
<evidence type="ECO:0000313" key="1">
    <source>
        <dbReference type="EMBL" id="KAD4385460.1"/>
    </source>
</evidence>
<name>A0A5N6N6V0_9ASTR</name>
<comment type="caution">
    <text evidence="1">The sequence shown here is derived from an EMBL/GenBank/DDBJ whole genome shotgun (WGS) entry which is preliminary data.</text>
</comment>
<reference evidence="1 2" key="1">
    <citation type="submission" date="2019-05" db="EMBL/GenBank/DDBJ databases">
        <title>Mikania micrantha, genome provides insights into the molecular mechanism of rapid growth.</title>
        <authorList>
            <person name="Liu B."/>
        </authorList>
    </citation>
    <scope>NUCLEOTIDE SEQUENCE [LARGE SCALE GENOMIC DNA]</scope>
    <source>
        <strain evidence="1">NLD-2019</strain>
        <tissue evidence="1">Leaf</tissue>
    </source>
</reference>